<proteinExistence type="predicted"/>
<feature type="chain" id="PRO_5017932166" evidence="1">
    <location>
        <begin position="22"/>
        <end position="93"/>
    </location>
</feature>
<accession>A0A3P7KZR1</accession>
<evidence type="ECO:0000313" key="2">
    <source>
        <dbReference type="EMBL" id="VDM72598.1"/>
    </source>
</evidence>
<gene>
    <name evidence="2" type="ORF">SVUK_LOCUS7596</name>
</gene>
<name>A0A3P7KZR1_STRVU</name>
<organism evidence="2 3">
    <name type="scientific">Strongylus vulgaris</name>
    <name type="common">Blood worm</name>
    <dbReference type="NCBI Taxonomy" id="40348"/>
    <lineage>
        <taxon>Eukaryota</taxon>
        <taxon>Metazoa</taxon>
        <taxon>Ecdysozoa</taxon>
        <taxon>Nematoda</taxon>
        <taxon>Chromadorea</taxon>
        <taxon>Rhabditida</taxon>
        <taxon>Rhabditina</taxon>
        <taxon>Rhabditomorpha</taxon>
        <taxon>Strongyloidea</taxon>
        <taxon>Strongylidae</taxon>
        <taxon>Strongylus</taxon>
    </lineage>
</organism>
<keyword evidence="1" id="KW-0732">Signal</keyword>
<evidence type="ECO:0000313" key="3">
    <source>
        <dbReference type="Proteomes" id="UP000270094"/>
    </source>
</evidence>
<feature type="signal peptide" evidence="1">
    <location>
        <begin position="1"/>
        <end position="21"/>
    </location>
</feature>
<sequence length="93" mass="10400">MVNVFVIVAALFFVLCGCVDNNNVPCKDLKPCITTYFAKADKIKPGVVGCISFKYTPDGFCDEYEKRVIGLADMTKFVSRTHSPAHESIRLYE</sequence>
<keyword evidence="3" id="KW-1185">Reference proteome</keyword>
<reference evidence="2 3" key="1">
    <citation type="submission" date="2018-11" db="EMBL/GenBank/DDBJ databases">
        <authorList>
            <consortium name="Pathogen Informatics"/>
        </authorList>
    </citation>
    <scope>NUCLEOTIDE SEQUENCE [LARGE SCALE GENOMIC DNA]</scope>
</reference>
<dbReference type="EMBL" id="UYYB01026187">
    <property type="protein sequence ID" value="VDM72598.1"/>
    <property type="molecule type" value="Genomic_DNA"/>
</dbReference>
<evidence type="ECO:0000256" key="1">
    <source>
        <dbReference type="SAM" id="SignalP"/>
    </source>
</evidence>
<dbReference type="Proteomes" id="UP000270094">
    <property type="component" value="Unassembled WGS sequence"/>
</dbReference>
<protein>
    <submittedName>
        <fullName evidence="2">Uncharacterized protein</fullName>
    </submittedName>
</protein>
<dbReference type="AlphaFoldDB" id="A0A3P7KZR1"/>